<evidence type="ECO:0000256" key="3">
    <source>
        <dbReference type="ARBA" id="ARBA00022801"/>
    </source>
</evidence>
<comment type="caution">
    <text evidence="13">The sequence shown here is derived from an EMBL/GenBank/DDBJ whole genome shotgun (WGS) entry which is preliminary data.</text>
</comment>
<reference evidence="13 14" key="1">
    <citation type="journal article" date="2013" name="Genome Announc.">
        <title>Draft Genome Sequence of a Highly Flagellated, Fast-Swimming Archaeon, Methanocaldococcus villosus Strain KIN24-T80 (DSM 22612).</title>
        <authorList>
            <person name="Thennarasu S."/>
            <person name="Polireddy D."/>
            <person name="Antony A."/>
            <person name="Yada M.R."/>
            <person name="Algarawi S."/>
            <person name="Sivakumar N."/>
        </authorList>
    </citation>
    <scope>NUCLEOTIDE SEQUENCE [LARGE SCALE GENOMIC DNA]</scope>
    <source>
        <strain evidence="13 14">KIN24-T80</strain>
    </source>
</reference>
<feature type="domain" description="Helicase HerA central" evidence="11">
    <location>
        <begin position="99"/>
        <end position="310"/>
    </location>
</feature>
<evidence type="ECO:0000259" key="12">
    <source>
        <dbReference type="Pfam" id="PF05872"/>
    </source>
</evidence>
<keyword evidence="5" id="KW-0067">ATP-binding</keyword>
<dbReference type="InterPro" id="IPR027417">
    <property type="entry name" value="P-loop_NTPase"/>
</dbReference>
<dbReference type="InterPro" id="IPR002789">
    <property type="entry name" value="HerA_central"/>
</dbReference>
<dbReference type="GO" id="GO:0016787">
    <property type="term" value="F:hydrolase activity"/>
    <property type="evidence" value="ECO:0007669"/>
    <property type="project" value="UniProtKB-KW"/>
</dbReference>
<accession>N6UTF5</accession>
<dbReference type="RefSeq" id="WP_004594737.1">
    <property type="nucleotide sequence ID" value="NZ_APMM01000068.1"/>
</dbReference>
<protein>
    <submittedName>
        <fullName evidence="13">Uncharacterized protein</fullName>
    </submittedName>
</protein>
<dbReference type="Pfam" id="PF05872">
    <property type="entry name" value="HerA_C"/>
    <property type="match status" value="1"/>
</dbReference>
<keyword evidence="14" id="KW-1185">Reference proteome</keyword>
<name>N6UTF5_9EURY</name>
<evidence type="ECO:0000313" key="13">
    <source>
        <dbReference type="EMBL" id="ENN95584.1"/>
    </source>
</evidence>
<evidence type="ECO:0000256" key="1">
    <source>
        <dbReference type="ARBA" id="ARBA00007816"/>
    </source>
</evidence>
<dbReference type="GO" id="GO:0005524">
    <property type="term" value="F:ATP binding"/>
    <property type="evidence" value="ECO:0007669"/>
    <property type="project" value="UniProtKB-KW"/>
</dbReference>
<dbReference type="STRING" id="1069083.GCA_000371805_00921"/>
<evidence type="ECO:0000259" key="11">
    <source>
        <dbReference type="Pfam" id="PF01935"/>
    </source>
</evidence>
<dbReference type="Gene3D" id="3.40.50.300">
    <property type="entry name" value="P-loop containing nucleotide triphosphate hydrolases"/>
    <property type="match status" value="2"/>
</dbReference>
<comment type="catalytic activity">
    <reaction evidence="8">
        <text>Couples ATP hydrolysis with the unwinding of duplex DNA by translocating in the 3'-5' direction.</text>
        <dbReference type="EC" id="5.6.2.4"/>
    </reaction>
</comment>
<dbReference type="Proteomes" id="UP000053695">
    <property type="component" value="Unassembled WGS sequence"/>
</dbReference>
<evidence type="ECO:0000256" key="4">
    <source>
        <dbReference type="ARBA" id="ARBA00022806"/>
    </source>
</evidence>
<dbReference type="EMBL" id="APMM01000068">
    <property type="protein sequence ID" value="ENN95584.1"/>
    <property type="molecule type" value="Genomic_DNA"/>
</dbReference>
<dbReference type="GO" id="GO:0043139">
    <property type="term" value="F:5'-3' DNA helicase activity"/>
    <property type="evidence" value="ECO:0007669"/>
    <property type="project" value="UniProtKB-EC"/>
</dbReference>
<dbReference type="PANTHER" id="PTHR42957:SF1">
    <property type="entry name" value="HELICASE MJ1565-RELATED"/>
    <property type="match status" value="1"/>
</dbReference>
<dbReference type="SUPFAM" id="SSF52540">
    <property type="entry name" value="P-loop containing nucleoside triphosphate hydrolases"/>
    <property type="match status" value="1"/>
</dbReference>
<dbReference type="AlphaFoldDB" id="N6UTF5"/>
<dbReference type="Pfam" id="PF01935">
    <property type="entry name" value="DUF87"/>
    <property type="match status" value="1"/>
</dbReference>
<proteinExistence type="inferred from homology"/>
<comment type="similarity">
    <text evidence="1">Belongs to the HerA family.</text>
</comment>
<evidence type="ECO:0000256" key="2">
    <source>
        <dbReference type="ARBA" id="ARBA00022741"/>
    </source>
</evidence>
<comment type="catalytic activity">
    <reaction evidence="9">
        <text>ATP + H2O = ADP + phosphate + H(+)</text>
        <dbReference type="Rhea" id="RHEA:13065"/>
        <dbReference type="ChEBI" id="CHEBI:15377"/>
        <dbReference type="ChEBI" id="CHEBI:15378"/>
        <dbReference type="ChEBI" id="CHEBI:30616"/>
        <dbReference type="ChEBI" id="CHEBI:43474"/>
        <dbReference type="ChEBI" id="CHEBI:456216"/>
        <dbReference type="EC" id="5.6.2.3"/>
    </reaction>
</comment>
<dbReference type="PATRIC" id="fig|1069083.5.peg.1359"/>
<dbReference type="InterPro" id="IPR008571">
    <property type="entry name" value="HerA-like"/>
</dbReference>
<evidence type="ECO:0000256" key="7">
    <source>
        <dbReference type="ARBA" id="ARBA00023235"/>
    </source>
</evidence>
<gene>
    <name evidence="13" type="ORF">J422_07017</name>
</gene>
<keyword evidence="4" id="KW-0347">Helicase</keyword>
<keyword evidence="2" id="KW-0547">Nucleotide-binding</keyword>
<dbReference type="OrthoDB" id="107033at2157"/>
<keyword evidence="6" id="KW-0238">DNA-binding</keyword>
<dbReference type="PANTHER" id="PTHR42957">
    <property type="entry name" value="HELICASE MJ1565-RELATED"/>
    <property type="match status" value="1"/>
</dbReference>
<evidence type="ECO:0000313" key="14">
    <source>
        <dbReference type="Proteomes" id="UP000053695"/>
    </source>
</evidence>
<dbReference type="InterPro" id="IPR033186">
    <property type="entry name" value="HerA_C"/>
</dbReference>
<feature type="domain" description="Helicase HerA-like C-terminal" evidence="12">
    <location>
        <begin position="324"/>
        <end position="426"/>
    </location>
</feature>
<comment type="catalytic activity">
    <reaction evidence="10">
        <text>ATP + H2O = ADP + phosphate + H(+)</text>
        <dbReference type="Rhea" id="RHEA:13065"/>
        <dbReference type="ChEBI" id="CHEBI:15377"/>
        <dbReference type="ChEBI" id="CHEBI:15378"/>
        <dbReference type="ChEBI" id="CHEBI:30616"/>
        <dbReference type="ChEBI" id="CHEBI:43474"/>
        <dbReference type="ChEBI" id="CHEBI:456216"/>
        <dbReference type="EC" id="5.6.2.4"/>
    </reaction>
</comment>
<evidence type="ECO:0000256" key="5">
    <source>
        <dbReference type="ARBA" id="ARBA00022840"/>
    </source>
</evidence>
<evidence type="ECO:0000256" key="10">
    <source>
        <dbReference type="ARBA" id="ARBA00048988"/>
    </source>
</evidence>
<feature type="non-terminal residue" evidence="13">
    <location>
        <position position="1"/>
    </location>
</feature>
<evidence type="ECO:0000256" key="9">
    <source>
        <dbReference type="ARBA" id="ARBA00048954"/>
    </source>
</evidence>
<sequence>KKTPEVGDYVKIVYDGYELLGMIESTIQGNLALKDIWDVEHLEKIKEFGDEANYIMGKIKILGDINNDLKLPRVPPKPGLAIYKADNSILKRVFANGHIKIGKLITRDDVDIYLDVNKLCSRHLAILAMTGMGKSNTVAVLLKELNKLNATVLVFDVHGEYRNLECYEFKMDKYIISPYVNIYQISEDELCDLADVDPKATKQRAYIKRAIKEIKEENSENDFSDAKDYIKAIIERLEDYRSSEEYKRDEGSLLTAIFRLENFLNFKKKIITLHYNPVNHIREHCINIMPMEELDENDIDIIISYVAKQVLEDRKRIIIEKGRDFAKPIFLIFEEAHLIIPSNRETRAKYYLSRIAREGRKFGVGLCLVSQRPKTLDPETLSQCSNLIISKLIEPHDQKHVQMASESLSEDLMKHLTSLNIGEAIILGPCIKIPALVKIDKFNGEYGGEDLDLVKLWKKEEINDDIDNDAFE</sequence>
<dbReference type="GO" id="GO:0003677">
    <property type="term" value="F:DNA binding"/>
    <property type="evidence" value="ECO:0007669"/>
    <property type="project" value="UniProtKB-KW"/>
</dbReference>
<keyword evidence="3" id="KW-0378">Hydrolase</keyword>
<keyword evidence="7" id="KW-0413">Isomerase</keyword>
<evidence type="ECO:0000256" key="8">
    <source>
        <dbReference type="ARBA" id="ARBA00034617"/>
    </source>
</evidence>
<organism evidence="13 14">
    <name type="scientific">Methanocaldococcus villosus KIN24-T80</name>
    <dbReference type="NCBI Taxonomy" id="1069083"/>
    <lineage>
        <taxon>Archaea</taxon>
        <taxon>Methanobacteriati</taxon>
        <taxon>Methanobacteriota</taxon>
        <taxon>Methanomada group</taxon>
        <taxon>Methanococci</taxon>
        <taxon>Methanococcales</taxon>
        <taxon>Methanocaldococcaceae</taxon>
        <taxon>Methanocaldococcus</taxon>
    </lineage>
</organism>
<evidence type="ECO:0000256" key="6">
    <source>
        <dbReference type="ARBA" id="ARBA00023125"/>
    </source>
</evidence>
<dbReference type="GO" id="GO:0043138">
    <property type="term" value="F:3'-5' DNA helicase activity"/>
    <property type="evidence" value="ECO:0007669"/>
    <property type="project" value="UniProtKB-EC"/>
</dbReference>